<organism evidence="7 8">
    <name type="scientific">Fervidicella metallireducens AeB</name>
    <dbReference type="NCBI Taxonomy" id="1403537"/>
    <lineage>
        <taxon>Bacteria</taxon>
        <taxon>Bacillati</taxon>
        <taxon>Bacillota</taxon>
        <taxon>Clostridia</taxon>
        <taxon>Eubacteriales</taxon>
        <taxon>Clostridiaceae</taxon>
        <taxon>Fervidicella</taxon>
    </lineage>
</organism>
<dbReference type="CDD" id="cd03114">
    <property type="entry name" value="MMAA-like"/>
    <property type="match status" value="1"/>
</dbReference>
<evidence type="ECO:0000256" key="4">
    <source>
        <dbReference type="ARBA" id="ARBA00023134"/>
    </source>
</evidence>
<dbReference type="SMART" id="SM00382">
    <property type="entry name" value="AAA"/>
    <property type="match status" value="1"/>
</dbReference>
<accession>A0A017RU21</accession>
<evidence type="ECO:0000256" key="2">
    <source>
        <dbReference type="ARBA" id="ARBA00022741"/>
    </source>
</evidence>
<reference evidence="7 8" key="1">
    <citation type="journal article" date="2014" name="Genome Announc.">
        <title>Draft Genome Sequence of Fervidicella metallireducens Strain AeBT, an Iron-Reducing Thermoanaerobe from the Great Artesian Basin.</title>
        <authorList>
            <person name="Patel B.K."/>
        </authorList>
    </citation>
    <scope>NUCLEOTIDE SEQUENCE [LARGE SCALE GENOMIC DNA]</scope>
    <source>
        <strain evidence="7 8">AeB</strain>
    </source>
</reference>
<dbReference type="InterPro" id="IPR027417">
    <property type="entry name" value="P-loop_NTPase"/>
</dbReference>
<evidence type="ECO:0000313" key="8">
    <source>
        <dbReference type="Proteomes" id="UP000019681"/>
    </source>
</evidence>
<dbReference type="Proteomes" id="UP000019681">
    <property type="component" value="Unassembled WGS sequence"/>
</dbReference>
<dbReference type="EMBL" id="AZQP01000033">
    <property type="protein sequence ID" value="EYE87934.1"/>
    <property type="molecule type" value="Genomic_DNA"/>
</dbReference>
<proteinExistence type="inferred from homology"/>
<evidence type="ECO:0000256" key="1">
    <source>
        <dbReference type="ARBA" id="ARBA00009625"/>
    </source>
</evidence>
<keyword evidence="4" id="KW-0342">GTP-binding</keyword>
<dbReference type="PANTHER" id="PTHR43087">
    <property type="entry name" value="LYSINE/ARGININE/ORNITHINE TRANSPORT SYSTEM KINASE"/>
    <property type="match status" value="1"/>
</dbReference>
<dbReference type="InterPro" id="IPR005129">
    <property type="entry name" value="GTPase_ArgK"/>
</dbReference>
<evidence type="ECO:0000256" key="5">
    <source>
        <dbReference type="ARBA" id="ARBA00023186"/>
    </source>
</evidence>
<dbReference type="OrthoDB" id="9778292at2"/>
<dbReference type="AlphaFoldDB" id="A0A017RU21"/>
<dbReference type="NCBIfam" id="TIGR00750">
    <property type="entry name" value="lao"/>
    <property type="match status" value="1"/>
</dbReference>
<dbReference type="InterPro" id="IPR052040">
    <property type="entry name" value="GTPase/Isobutyryl-CoA_mutase"/>
</dbReference>
<evidence type="ECO:0000313" key="7">
    <source>
        <dbReference type="EMBL" id="EYE87934.1"/>
    </source>
</evidence>
<dbReference type="GO" id="GO:0005525">
    <property type="term" value="F:GTP binding"/>
    <property type="evidence" value="ECO:0007669"/>
    <property type="project" value="UniProtKB-KW"/>
</dbReference>
<gene>
    <name evidence="7" type="ORF">Q428_10595</name>
</gene>
<dbReference type="Gene3D" id="3.40.50.300">
    <property type="entry name" value="P-loop containing nucleotide triphosphate hydrolases"/>
    <property type="match status" value="1"/>
</dbReference>
<dbReference type="SUPFAM" id="SSF52540">
    <property type="entry name" value="P-loop containing nucleoside triphosphate hydrolases"/>
    <property type="match status" value="1"/>
</dbReference>
<evidence type="ECO:0000259" key="6">
    <source>
        <dbReference type="SMART" id="SM00382"/>
    </source>
</evidence>
<dbReference type="RefSeq" id="WP_035380583.1">
    <property type="nucleotide sequence ID" value="NZ_AZQP01000033.1"/>
</dbReference>
<dbReference type="GO" id="GO:0003924">
    <property type="term" value="F:GTPase activity"/>
    <property type="evidence" value="ECO:0007669"/>
    <property type="project" value="InterPro"/>
</dbReference>
<dbReference type="STRING" id="1403537.Q428_10595"/>
<keyword evidence="2" id="KW-0547">Nucleotide-binding</keyword>
<comment type="similarity">
    <text evidence="1">Belongs to the SIMIBI class G3E GTPase family. ArgK/MeaB subfamily.</text>
</comment>
<protein>
    <submittedName>
        <fullName evidence="7">GTPase</fullName>
    </submittedName>
</protein>
<dbReference type="Pfam" id="PF03308">
    <property type="entry name" value="MeaB"/>
    <property type="match status" value="1"/>
</dbReference>
<feature type="domain" description="AAA+ ATPase" evidence="6">
    <location>
        <begin position="42"/>
        <end position="192"/>
    </location>
</feature>
<keyword evidence="3" id="KW-0378">Hydrolase</keyword>
<dbReference type="PANTHER" id="PTHR43087:SF1">
    <property type="entry name" value="LAO_AO TRANSPORT SYSTEM ATPASE"/>
    <property type="match status" value="1"/>
</dbReference>
<name>A0A017RU21_9CLOT</name>
<sequence length="312" mass="34266">MDIYSGVLSGDKKSISRLITLVENNDEDGIKIYEKLYCKTGRAKKIGITGPPGAGKSTLVDLIAKQYIENNYKTAIVAVDPSSPFTGGAILGDRIRMKDISLKKNCFIRSMASRGQLGGVSRGTSYAANILDAAGYEYIFIETVGIGQSEIEIIKLTDMVILVTVPDLGDDIQAIKSGIMEIGDIIVVNKSDREGAERTCATINSILALKNGERPDVILTSCINKSGLNDLKNKIDEILNYKGKNGEISKRRKRNDYEELRRSLTEVFIDKIKDSEKLEGVLTLIHERKITPLSGAQLLIKNLCSQEGDYDL</sequence>
<keyword evidence="5" id="KW-0143">Chaperone</keyword>
<evidence type="ECO:0000256" key="3">
    <source>
        <dbReference type="ARBA" id="ARBA00022801"/>
    </source>
</evidence>
<dbReference type="InterPro" id="IPR003593">
    <property type="entry name" value="AAA+_ATPase"/>
</dbReference>
<comment type="caution">
    <text evidence="7">The sequence shown here is derived from an EMBL/GenBank/DDBJ whole genome shotgun (WGS) entry which is preliminary data.</text>
</comment>
<keyword evidence="8" id="KW-1185">Reference proteome</keyword>